<feature type="compositionally biased region" description="Low complexity" evidence="9">
    <location>
        <begin position="529"/>
        <end position="541"/>
    </location>
</feature>
<dbReference type="SUPFAM" id="SSF49899">
    <property type="entry name" value="Concanavalin A-like lectins/glucanases"/>
    <property type="match status" value="1"/>
</dbReference>
<keyword evidence="10" id="KW-0472">Membrane</keyword>
<dbReference type="GO" id="GO:0007156">
    <property type="term" value="P:homophilic cell adhesion via plasma membrane adhesion molecules"/>
    <property type="evidence" value="ECO:0007669"/>
    <property type="project" value="InterPro"/>
</dbReference>
<dbReference type="SMART" id="SM00181">
    <property type="entry name" value="EGF"/>
    <property type="match status" value="3"/>
</dbReference>
<dbReference type="SUPFAM" id="SSF57196">
    <property type="entry name" value="EGF/Laminin"/>
    <property type="match status" value="1"/>
</dbReference>
<keyword evidence="4" id="KW-0677">Repeat</keyword>
<dbReference type="OrthoDB" id="6368901at2759"/>
<dbReference type="GO" id="GO:0009887">
    <property type="term" value="P:animal organ morphogenesis"/>
    <property type="evidence" value="ECO:0007669"/>
    <property type="project" value="UniProtKB-ARBA"/>
</dbReference>
<dbReference type="AlphaFoldDB" id="A0A3R7MP65"/>
<feature type="disulfide bond" evidence="7">
    <location>
        <begin position="418"/>
        <end position="427"/>
    </location>
</feature>
<feature type="compositionally biased region" description="Basic and acidic residues" evidence="9">
    <location>
        <begin position="58"/>
        <end position="74"/>
    </location>
</feature>
<feature type="region of interest" description="Disordered" evidence="9">
    <location>
        <begin position="47"/>
        <end position="129"/>
    </location>
</feature>
<feature type="region of interest" description="Disordered" evidence="9">
    <location>
        <begin position="824"/>
        <end position="860"/>
    </location>
</feature>
<feature type="region of interest" description="Disordered" evidence="9">
    <location>
        <begin position="196"/>
        <end position="237"/>
    </location>
</feature>
<feature type="compositionally biased region" description="Basic and acidic residues" evidence="9">
    <location>
        <begin position="1002"/>
        <end position="1015"/>
    </location>
</feature>
<dbReference type="CDD" id="cd00054">
    <property type="entry name" value="EGF_CA"/>
    <property type="match status" value="1"/>
</dbReference>
<evidence type="ECO:0000256" key="9">
    <source>
        <dbReference type="SAM" id="MobiDB-lite"/>
    </source>
</evidence>
<feature type="compositionally biased region" description="Basic and acidic residues" evidence="9">
    <location>
        <begin position="830"/>
        <end position="842"/>
    </location>
</feature>
<feature type="disulfide bond" evidence="7">
    <location>
        <begin position="397"/>
        <end position="407"/>
    </location>
</feature>
<feature type="compositionally biased region" description="Polar residues" evidence="9">
    <location>
        <begin position="593"/>
        <end position="603"/>
    </location>
</feature>
<evidence type="ECO:0000313" key="12">
    <source>
        <dbReference type="EMBL" id="ROT82284.1"/>
    </source>
</evidence>
<feature type="region of interest" description="Disordered" evidence="9">
    <location>
        <begin position="523"/>
        <end position="627"/>
    </location>
</feature>
<dbReference type="Gene3D" id="4.10.900.10">
    <property type="entry name" value="TCF3-CBD (Catenin binding domain)"/>
    <property type="match status" value="1"/>
</dbReference>
<feature type="compositionally biased region" description="Low complexity" evidence="9">
    <location>
        <begin position="573"/>
        <end position="592"/>
    </location>
</feature>
<dbReference type="InterPro" id="IPR000742">
    <property type="entry name" value="EGF"/>
</dbReference>
<dbReference type="InterPro" id="IPR013320">
    <property type="entry name" value="ConA-like_dom_sf"/>
</dbReference>
<evidence type="ECO:0000256" key="8">
    <source>
        <dbReference type="RuleBase" id="RU004357"/>
    </source>
</evidence>
<sequence>MTPADLAKGWAPERGGGGLGNLTRAVLGVVGGATHSVEVVSVYAHRGDLSRPPNSTTAHEHAADTSGRDVRVGERAGGGRARGLHGPRQAAGAAGAARSPARGGHRAEGEPAGGNSRPRSRGERPPPLRALSGLHVAALASCGYERDFSRDTQTRPPASVPRRPRPFPFSRSARMHAHLVLERWALRACARRGREARTARCSRAPSRAPGGRGSPSPPLHAPHSLPAPAARPPAPERRAHSLLRAPRAHAQGPQRPAHAELNATLHDGAWHDVHVHMDRKGVGVMLDLCGRSWDEPDAAHQCLARAAWTHREGEAGEWVPSGPLQVGGLAHPPPLPQDHGWLYAAKGDPLEGCVSHVTVNGQLRSDGPPVLLQVQDLGQPPNAHATVGGCRQQEQACAGGCGLRGLCVGGLKESRCECEAGWGGHRCATPTVPSALGSSSYMKVALSFAPTPTALSVQVRVRTRGARDGLLVRLAAHRPPAALTLQNISCVFCGNELWRGGHRALCSYQRAFPNRFFIPNSRPFPSPDAARPPSLSCARASPAPPCRARGGRRRRCAWRAARSGTASGTPSRPSVAPTTSSCASTAVTAGASRTTRWTPSLCSPGTPAQEGGPSRGGEGGRKGPTHPVLPPFIHVDKHDGVTVGGWPEFEAGRLVRVHHDLNESCIDDLRISGRALPLPPAVNGSRWGQVTSSRHLTLGCAGNPAGCLNFTCEPPLTCTSPWGRQPSCSCGPGRIQVGHACEDVDECAWQPCLHGGTCYNLQSGHKCVCGPSHAGDHCQWPHSGPNTGPLGSPGTITAFSVAILLMVLLLTVLSRHLARHFCRGGPRGGKGTEEQATGREAKGGVTEGGGERNIRKDGPQGPFLKDFECRITGADPAVWQSEDFETDPSFEAIPVCTRSCMDHIAEEGRQVVVPGIPGPFLPSDDLRAYAYEGDSSPPGSLSSTVSALQEEMDNIKPQMPQLLEVMELLKNLPDGSRSSFTISSPHTQEERKEATETSPKLCKQELHSQPEDRTKIPGTAQVRSQPYLFRLLIQSSTFISHKWKNVIGSNSSNEERPRTDLQRNSQLATIS</sequence>
<dbReference type="GO" id="GO:0005509">
    <property type="term" value="F:calcium ion binding"/>
    <property type="evidence" value="ECO:0007669"/>
    <property type="project" value="InterPro"/>
</dbReference>
<feature type="compositionally biased region" description="Polar residues" evidence="9">
    <location>
        <begin position="976"/>
        <end position="986"/>
    </location>
</feature>
<dbReference type="PROSITE" id="PS50026">
    <property type="entry name" value="EGF_3"/>
    <property type="match status" value="2"/>
</dbReference>
<dbReference type="Proteomes" id="UP000283509">
    <property type="component" value="Unassembled WGS sequence"/>
</dbReference>
<feature type="compositionally biased region" description="Basic and acidic residues" evidence="9">
    <location>
        <begin position="849"/>
        <end position="858"/>
    </location>
</feature>
<dbReference type="STRING" id="6689.A0A3R7MP65"/>
<accession>A0A3R7MP65</accession>
<comment type="caution">
    <text evidence="7">Lacks conserved residue(s) required for the propagation of feature annotation.</text>
</comment>
<keyword evidence="6 7" id="KW-1015">Disulfide bond</keyword>
<dbReference type="InterPro" id="IPR027397">
    <property type="entry name" value="Catenin-bd_sf"/>
</dbReference>
<dbReference type="EMBL" id="QCYY01000849">
    <property type="protein sequence ID" value="ROT82284.1"/>
    <property type="molecule type" value="Genomic_DNA"/>
</dbReference>
<evidence type="ECO:0000256" key="2">
    <source>
        <dbReference type="ARBA" id="ARBA00022692"/>
    </source>
</evidence>
<feature type="domain" description="EGF-like" evidence="11">
    <location>
        <begin position="393"/>
        <end position="428"/>
    </location>
</feature>
<evidence type="ECO:0000256" key="3">
    <source>
        <dbReference type="ARBA" id="ARBA00022729"/>
    </source>
</evidence>
<evidence type="ECO:0000256" key="5">
    <source>
        <dbReference type="ARBA" id="ARBA00022989"/>
    </source>
</evidence>
<feature type="transmembrane region" description="Helical" evidence="10">
    <location>
        <begin position="796"/>
        <end position="813"/>
    </location>
</feature>
<reference evidence="12 13" key="1">
    <citation type="submission" date="2018-04" db="EMBL/GenBank/DDBJ databases">
        <authorList>
            <person name="Zhang X."/>
            <person name="Yuan J."/>
            <person name="Li F."/>
            <person name="Xiang J."/>
        </authorList>
    </citation>
    <scope>NUCLEOTIDE SEQUENCE [LARGE SCALE GENOMIC DNA]</scope>
    <source>
        <tissue evidence="12">Muscle</tissue>
    </source>
</reference>
<organism evidence="12 13">
    <name type="scientific">Penaeus vannamei</name>
    <name type="common">Whiteleg shrimp</name>
    <name type="synonym">Litopenaeus vannamei</name>
    <dbReference type="NCBI Taxonomy" id="6689"/>
    <lineage>
        <taxon>Eukaryota</taxon>
        <taxon>Metazoa</taxon>
        <taxon>Ecdysozoa</taxon>
        <taxon>Arthropoda</taxon>
        <taxon>Crustacea</taxon>
        <taxon>Multicrustacea</taxon>
        <taxon>Malacostraca</taxon>
        <taxon>Eumalacostraca</taxon>
        <taxon>Eucarida</taxon>
        <taxon>Decapoda</taxon>
        <taxon>Dendrobranchiata</taxon>
        <taxon>Penaeoidea</taxon>
        <taxon>Penaeidae</taxon>
        <taxon>Penaeus</taxon>
    </lineage>
</organism>
<evidence type="ECO:0000256" key="4">
    <source>
        <dbReference type="ARBA" id="ARBA00022737"/>
    </source>
</evidence>
<feature type="region of interest" description="Disordered" evidence="9">
    <location>
        <begin position="145"/>
        <end position="169"/>
    </location>
</feature>
<evidence type="ECO:0000256" key="1">
    <source>
        <dbReference type="ARBA" id="ARBA00022536"/>
    </source>
</evidence>
<dbReference type="InterPro" id="IPR001881">
    <property type="entry name" value="EGF-like_Ca-bd_dom"/>
</dbReference>
<dbReference type="Pfam" id="PF01049">
    <property type="entry name" value="CADH_Y-type_LIR"/>
    <property type="match status" value="1"/>
</dbReference>
<dbReference type="Pfam" id="PF02210">
    <property type="entry name" value="Laminin_G_2"/>
    <property type="match status" value="1"/>
</dbReference>
<evidence type="ECO:0000256" key="6">
    <source>
        <dbReference type="ARBA" id="ARBA00023157"/>
    </source>
</evidence>
<reference evidence="12 13" key="2">
    <citation type="submission" date="2019-01" db="EMBL/GenBank/DDBJ databases">
        <title>The decoding of complex shrimp genome reveals the adaptation for benthos swimmer, frequently molting mechanism and breeding impact on genome.</title>
        <authorList>
            <person name="Sun Y."/>
            <person name="Gao Y."/>
            <person name="Yu Y."/>
        </authorList>
    </citation>
    <scope>NUCLEOTIDE SEQUENCE [LARGE SCALE GENOMIC DNA]</scope>
    <source>
        <tissue evidence="12">Muscle</tissue>
    </source>
</reference>
<dbReference type="Gene3D" id="2.60.120.200">
    <property type="match status" value="1"/>
</dbReference>
<dbReference type="PANTHER" id="PTHR12916:SF4">
    <property type="entry name" value="UNINFLATABLE, ISOFORM C"/>
    <property type="match status" value="1"/>
</dbReference>
<protein>
    <submittedName>
        <fullName evidence="12">Putative neural-cadherin</fullName>
    </submittedName>
</protein>
<dbReference type="SMART" id="SM00179">
    <property type="entry name" value="EGF_CA"/>
    <property type="match status" value="1"/>
</dbReference>
<gene>
    <name evidence="12" type="ORF">C7M84_024549</name>
</gene>
<comment type="function">
    <text evidence="8">Cadherins are calcium-dependent cell adhesion proteins.</text>
</comment>
<feature type="domain" description="EGF-like" evidence="11">
    <location>
        <begin position="743"/>
        <end position="779"/>
    </location>
</feature>
<feature type="compositionally biased region" description="Low complexity" evidence="9">
    <location>
        <begin position="84"/>
        <end position="102"/>
    </location>
</feature>
<keyword evidence="5 10" id="KW-1133">Transmembrane helix</keyword>
<name>A0A3R7MP65_PENVA</name>
<dbReference type="InterPro" id="IPR001791">
    <property type="entry name" value="Laminin_G"/>
</dbReference>
<feature type="compositionally biased region" description="Polar residues" evidence="9">
    <location>
        <begin position="1062"/>
        <end position="1071"/>
    </location>
</feature>
<keyword evidence="3" id="KW-0732">Signal</keyword>
<evidence type="ECO:0000313" key="13">
    <source>
        <dbReference type="Proteomes" id="UP000283509"/>
    </source>
</evidence>
<evidence type="ECO:0000256" key="10">
    <source>
        <dbReference type="SAM" id="Phobius"/>
    </source>
</evidence>
<evidence type="ECO:0000256" key="7">
    <source>
        <dbReference type="PROSITE-ProRule" id="PRU00076"/>
    </source>
</evidence>
<dbReference type="Gene3D" id="2.10.25.10">
    <property type="entry name" value="Laminin"/>
    <property type="match status" value="1"/>
</dbReference>
<dbReference type="PROSITE" id="PS00022">
    <property type="entry name" value="EGF_1"/>
    <property type="match status" value="2"/>
</dbReference>
<keyword evidence="2 10" id="KW-0812">Transmembrane</keyword>
<dbReference type="PANTHER" id="PTHR12916">
    <property type="entry name" value="CYTOCHROME C OXIDASE POLYPEPTIDE VIC-2"/>
    <property type="match status" value="1"/>
</dbReference>
<dbReference type="PROSITE" id="PS01186">
    <property type="entry name" value="EGF_2"/>
    <property type="match status" value="1"/>
</dbReference>
<comment type="caution">
    <text evidence="12">The sequence shown here is derived from an EMBL/GenBank/DDBJ whole genome shotgun (WGS) entry which is preliminary data.</text>
</comment>
<proteinExistence type="predicted"/>
<keyword evidence="1 7" id="KW-0245">EGF-like domain</keyword>
<evidence type="ECO:0000259" key="11">
    <source>
        <dbReference type="PROSITE" id="PS50026"/>
    </source>
</evidence>
<dbReference type="InterPro" id="IPR000233">
    <property type="entry name" value="Cadherin_Y-type_LIR"/>
</dbReference>
<keyword evidence="13" id="KW-1185">Reference proteome</keyword>
<feature type="region of interest" description="Disordered" evidence="9">
    <location>
        <begin position="1048"/>
        <end position="1071"/>
    </location>
</feature>
<feature type="disulfide bond" evidence="7">
    <location>
        <begin position="769"/>
        <end position="778"/>
    </location>
</feature>
<feature type="region of interest" description="Disordered" evidence="9">
    <location>
        <begin position="974"/>
        <end position="1019"/>
    </location>
</feature>